<evidence type="ECO:0000259" key="7">
    <source>
        <dbReference type="SMART" id="SM00249"/>
    </source>
</evidence>
<protein>
    <submittedName>
        <fullName evidence="8">Zinc finger protein</fullName>
    </submittedName>
</protein>
<evidence type="ECO:0000256" key="1">
    <source>
        <dbReference type="ARBA" id="ARBA00004123"/>
    </source>
</evidence>
<dbReference type="Pfam" id="PF12047">
    <property type="entry name" value="DNMT1-RFD"/>
    <property type="match status" value="1"/>
</dbReference>
<dbReference type="InterPro" id="IPR055198">
    <property type="entry name" value="NSD_PHD"/>
</dbReference>
<feature type="domain" description="Zinc finger PHD-type" evidence="7">
    <location>
        <begin position="217"/>
        <end position="272"/>
    </location>
</feature>
<dbReference type="SMART" id="SM00249">
    <property type="entry name" value="PHD"/>
    <property type="match status" value="3"/>
</dbReference>
<keyword evidence="9" id="KW-1185">Reference proteome</keyword>
<feature type="compositionally biased region" description="Basic and acidic residues" evidence="6">
    <location>
        <begin position="840"/>
        <end position="861"/>
    </location>
</feature>
<dbReference type="CDD" id="cd15566">
    <property type="entry name" value="PHD3_NSD"/>
    <property type="match status" value="1"/>
</dbReference>
<keyword evidence="4" id="KW-0862">Zinc</keyword>
<accession>A0A200Q7X7</accession>
<dbReference type="PANTHER" id="PTHR46235:SF3">
    <property type="entry name" value="PHD FINGER-CONTAINING PROTEIN DDB_G0268158"/>
    <property type="match status" value="1"/>
</dbReference>
<dbReference type="STRING" id="56857.A0A200Q7X7"/>
<evidence type="ECO:0000256" key="5">
    <source>
        <dbReference type="ARBA" id="ARBA00023242"/>
    </source>
</evidence>
<dbReference type="Pfam" id="PF22908">
    <property type="entry name" value="PHD_NSD"/>
    <property type="match status" value="1"/>
</dbReference>
<proteinExistence type="predicted"/>
<keyword evidence="3" id="KW-0863">Zinc-finger</keyword>
<evidence type="ECO:0000256" key="3">
    <source>
        <dbReference type="ARBA" id="ARBA00022771"/>
    </source>
</evidence>
<keyword evidence="5" id="KW-0539">Nucleus</keyword>
<dbReference type="Gene3D" id="3.30.40.10">
    <property type="entry name" value="Zinc/RING finger domain, C3HC4 (zinc finger)"/>
    <property type="match status" value="2"/>
</dbReference>
<keyword evidence="2" id="KW-0479">Metal-binding</keyword>
<dbReference type="InterPro" id="IPR022702">
    <property type="entry name" value="Cytosine_MeTrfase1_RFD"/>
</dbReference>
<evidence type="ECO:0000313" key="8">
    <source>
        <dbReference type="EMBL" id="OVA06583.1"/>
    </source>
</evidence>
<feature type="domain" description="Zinc finger PHD-type" evidence="7">
    <location>
        <begin position="344"/>
        <end position="410"/>
    </location>
</feature>
<dbReference type="CDD" id="cd15565">
    <property type="entry name" value="PHD2_NSD"/>
    <property type="match status" value="1"/>
</dbReference>
<reference evidence="8 9" key="1">
    <citation type="journal article" date="2017" name="Mol. Plant">
        <title>The Genome of Medicinal Plant Macleaya cordata Provides New Insights into Benzylisoquinoline Alkaloids Metabolism.</title>
        <authorList>
            <person name="Liu X."/>
            <person name="Liu Y."/>
            <person name="Huang P."/>
            <person name="Ma Y."/>
            <person name="Qing Z."/>
            <person name="Tang Q."/>
            <person name="Cao H."/>
            <person name="Cheng P."/>
            <person name="Zheng Y."/>
            <person name="Yuan Z."/>
            <person name="Zhou Y."/>
            <person name="Liu J."/>
            <person name="Tang Z."/>
            <person name="Zhuo Y."/>
            <person name="Zhang Y."/>
            <person name="Yu L."/>
            <person name="Huang J."/>
            <person name="Yang P."/>
            <person name="Peng Q."/>
            <person name="Zhang J."/>
            <person name="Jiang W."/>
            <person name="Zhang Z."/>
            <person name="Lin K."/>
            <person name="Ro D.K."/>
            <person name="Chen X."/>
            <person name="Xiong X."/>
            <person name="Shang Y."/>
            <person name="Huang S."/>
            <person name="Zeng J."/>
        </authorList>
    </citation>
    <scope>NUCLEOTIDE SEQUENCE [LARGE SCALE GENOMIC DNA]</scope>
    <source>
        <strain evidence="9">cv. BLH2017</strain>
        <tissue evidence="8">Root</tissue>
    </source>
</reference>
<feature type="compositionally biased region" description="Low complexity" evidence="6">
    <location>
        <begin position="996"/>
        <end position="1009"/>
    </location>
</feature>
<dbReference type="GO" id="GO:0008270">
    <property type="term" value="F:zinc ion binding"/>
    <property type="evidence" value="ECO:0007669"/>
    <property type="project" value="UniProtKB-KW"/>
</dbReference>
<dbReference type="Proteomes" id="UP000195402">
    <property type="component" value="Unassembled WGS sequence"/>
</dbReference>
<evidence type="ECO:0000256" key="4">
    <source>
        <dbReference type="ARBA" id="ARBA00022833"/>
    </source>
</evidence>
<comment type="caution">
    <text evidence="8">The sequence shown here is derived from an EMBL/GenBank/DDBJ whole genome shotgun (WGS) entry which is preliminary data.</text>
</comment>
<dbReference type="SUPFAM" id="SSF57903">
    <property type="entry name" value="FYVE/PHD zinc finger"/>
    <property type="match status" value="1"/>
</dbReference>
<evidence type="ECO:0000313" key="9">
    <source>
        <dbReference type="Proteomes" id="UP000195402"/>
    </source>
</evidence>
<dbReference type="OrthoDB" id="21264at2759"/>
<evidence type="ECO:0000256" key="6">
    <source>
        <dbReference type="SAM" id="MobiDB-lite"/>
    </source>
</evidence>
<organism evidence="8 9">
    <name type="scientific">Macleaya cordata</name>
    <name type="common">Five-seeded plume-poppy</name>
    <name type="synonym">Bocconia cordata</name>
    <dbReference type="NCBI Taxonomy" id="56857"/>
    <lineage>
        <taxon>Eukaryota</taxon>
        <taxon>Viridiplantae</taxon>
        <taxon>Streptophyta</taxon>
        <taxon>Embryophyta</taxon>
        <taxon>Tracheophyta</taxon>
        <taxon>Spermatophyta</taxon>
        <taxon>Magnoliopsida</taxon>
        <taxon>Ranunculales</taxon>
        <taxon>Papaveraceae</taxon>
        <taxon>Papaveroideae</taxon>
        <taxon>Macleaya</taxon>
    </lineage>
</organism>
<dbReference type="InterPro" id="IPR058939">
    <property type="entry name" value="Mtase_EDM2"/>
</dbReference>
<dbReference type="InParanoid" id="A0A200Q7X7"/>
<comment type="subcellular location">
    <subcellularLocation>
        <location evidence="1">Nucleus</location>
    </subcellularLocation>
</comment>
<sequence>MKYSDDECEAVTGCVTNYHFVDDEEQPTCFSVLPIQWCDDRRPDTTEQKIFLHGNADSGLQKIYKHVTAWKVDLSCKQPEVSVLSKENNWIRLVKPRKSFEDTIRTILITLHCLHFLKKNPETSGKSLWDHLSNVFSLYKVRPSENDLRDHLSFISSAVKQDRTLATSKDTCTGFDAKEMKFIVDDDYEESDEDIGALNKKNKEETRAAKGDDSDTVCAICDNGGKVLCCDGECFRSFHATVAAAGVDSNCKSLGLSKAQLKAPNFFCPNCQYKQHQCFACGKLGSSDKSSGAEVFCCVSPTCGHFYHPKCAAELLHLGNGAEVKQLQKRIASGESFTCPAHKCFLCKQGENKDVCGLQFAICRRCPKAYHRKCLPREITFENSKDESIVPRAWDDLLPNRILIYCLQHEIEEGLGTPANHIVFPDVDSSVMQSSQEKVVEKKRMIAEDFRKSFFAKTPKQVGKVPSTKESKFPENKNKRFSVQGLDSTKRLSTSGCSKKLLKDSSEIHQSITTSNTEEMKKSSSTEQLVDAETKKRIAKLMRETASSISLKDVRRNYRSRSKHAYPKVLDKVVAQERVDGAVQAVRTALQRLEEGSNFEDSKDAFEPEILNRITELKVFPTFNPYFLKTQSATTNFEKTNCVRSNVQVVDKLHWYVRKGDTIVNLSCGANDFSCLMKQRLEETGKECSFKNYDVCRPKDDFNAKKSDWMSVNRKELPTGTKLVMGITLPVGVKLALVNKYVDKALEFKPKLLILFVPEGTERLDEKELRYELVWEDDEKLSGKSLSSFVNMNEKQIKQWNLRPPLLYLWSRGDWAAEHKAIALRKGHISKSQKNSSLEEENHKEIEILDDPRKEDHDHYIDTSNQTNDPPEPRSVAEEPDQTRSISLEAEHNTRIKQCSLDDDENSEGEEDDDEPFLVSKRSSRSARSQFNRKGVRRLLEDDPSEDLEATPSENVGRYMNKKCREAAKGSIKGLDSSSQSSSSAPNEETCCGKVGSLPSSPRGLLLSSAAEKQPVSCRTNMFDKSRSNTGSDANFLDFTPSPFRPCSHEQHSSCGWIDDE</sequence>
<feature type="compositionally biased region" description="Acidic residues" evidence="6">
    <location>
        <begin position="901"/>
        <end position="916"/>
    </location>
</feature>
<dbReference type="InterPro" id="IPR011011">
    <property type="entry name" value="Znf_FYVE_PHD"/>
</dbReference>
<dbReference type="InterPro" id="IPR001965">
    <property type="entry name" value="Znf_PHD"/>
</dbReference>
<evidence type="ECO:0000256" key="2">
    <source>
        <dbReference type="ARBA" id="ARBA00022723"/>
    </source>
</evidence>
<dbReference type="PANTHER" id="PTHR46235">
    <property type="entry name" value="PHD FINGER-CONTAINING PROTEIN DDB_G0268158"/>
    <property type="match status" value="1"/>
</dbReference>
<feature type="domain" description="Zinc finger PHD-type" evidence="7">
    <location>
        <begin position="277"/>
        <end position="343"/>
    </location>
</feature>
<dbReference type="EMBL" id="MVGT01002779">
    <property type="protein sequence ID" value="OVA06583.1"/>
    <property type="molecule type" value="Genomic_DNA"/>
</dbReference>
<dbReference type="OMA" id="NDPPEPR"/>
<dbReference type="AlphaFoldDB" id="A0A200Q7X7"/>
<feature type="region of interest" description="Disordered" evidence="6">
    <location>
        <begin position="828"/>
        <end position="1061"/>
    </location>
</feature>
<dbReference type="Pfam" id="PF26055">
    <property type="entry name" value="Mtase_EDM2"/>
    <property type="match status" value="1"/>
</dbReference>
<dbReference type="GO" id="GO:0005634">
    <property type="term" value="C:nucleus"/>
    <property type="evidence" value="ECO:0007669"/>
    <property type="project" value="UniProtKB-SubCell"/>
</dbReference>
<gene>
    <name evidence="8" type="ORF">BVC80_1287g24</name>
</gene>
<dbReference type="InterPro" id="IPR013083">
    <property type="entry name" value="Znf_RING/FYVE/PHD"/>
</dbReference>
<name>A0A200Q7X7_MACCD</name>